<sequence>MNHAPTKLLAGFGPSCRTSQEVKAANKAADAAAEKAREKAHIHQAQVKKRIGELEDELQREDAHRKKTAARPDLHEKPIAPIATKLQKKGNEKTHREKLKIIIKPPASKVTNQDAHPSMQDPGSMGDGEADSMHHSQSPSPTSASENGLNVPTGSDNEFVDGQTGVDSEYASGEQETPDEAEAAIFESDNDGDREDDLDYKDGGEEEEYKSEEEASDDGDGNHRQRRKLSKAPPQKKTEKALKFREEVSKHRKTKSTSSISQAVQNEIQKRKRRALEDESDAGEHQKNKAQSNLKQPKYQEPSGLLGNFRSIQWKKLNMSRSQSEPSDGDEYNGGIFDHDEDEDTLRLARESKAKASIRGSQSTLIAWNAALRQPFSSGTLLSSEVRVVWRKVFKDLAPLEDDDERWTIVETVAGNFLLNWRSEIGKTAITVTISTLRNELMDRIEDGEGDEAGVAAATYLLKDYQFVYGNPDAEADESARPFESAIILQTFTFHVRQVVYLIKNYKTGGNAIGALALCAAAVEQALTLVRDRNISIAQWPPVLLPPVPDAASSAGSKGSGKRRKAMFTPFSESAWGYQTHGFVGTAENLSRERWDSIVEGSTTEDIELLLDALDENEDDLFGSGGTTVRANADSRSKLCT</sequence>
<dbReference type="OrthoDB" id="3058688at2759"/>
<feature type="region of interest" description="Disordered" evidence="1">
    <location>
        <begin position="318"/>
        <end position="339"/>
    </location>
</feature>
<protein>
    <submittedName>
        <fullName evidence="2">Uncharacterized protein</fullName>
    </submittedName>
</protein>
<feature type="compositionally biased region" description="Polar residues" evidence="1">
    <location>
        <begin position="256"/>
        <end position="267"/>
    </location>
</feature>
<gene>
    <name evidence="2" type="ORF">EST38_g13966</name>
</gene>
<name>A0A4Q2D0X8_9AGAR</name>
<comment type="caution">
    <text evidence="2">The sequence shown here is derived from an EMBL/GenBank/DDBJ whole genome shotgun (WGS) entry which is preliminary data.</text>
</comment>
<keyword evidence="3" id="KW-1185">Reference proteome</keyword>
<evidence type="ECO:0000313" key="2">
    <source>
        <dbReference type="EMBL" id="RXW11891.1"/>
    </source>
</evidence>
<evidence type="ECO:0000313" key="3">
    <source>
        <dbReference type="Proteomes" id="UP000290288"/>
    </source>
</evidence>
<feature type="region of interest" description="Disordered" evidence="1">
    <location>
        <begin position="54"/>
        <end position="305"/>
    </location>
</feature>
<proteinExistence type="predicted"/>
<dbReference type="Proteomes" id="UP000290288">
    <property type="component" value="Unassembled WGS sequence"/>
</dbReference>
<accession>A0A4Q2D0X8</accession>
<feature type="compositionally biased region" description="Acidic residues" evidence="1">
    <location>
        <begin position="176"/>
        <end position="219"/>
    </location>
</feature>
<feature type="compositionally biased region" description="Basic and acidic residues" evidence="1">
    <location>
        <begin position="60"/>
        <end position="78"/>
    </location>
</feature>
<dbReference type="AlphaFoldDB" id="A0A4Q2D0X8"/>
<reference evidence="2 3" key="1">
    <citation type="submission" date="2019-01" db="EMBL/GenBank/DDBJ databases">
        <title>Draft genome sequence of Psathyrella aberdarensis IHI B618.</title>
        <authorList>
            <person name="Buettner E."/>
            <person name="Kellner H."/>
        </authorList>
    </citation>
    <scope>NUCLEOTIDE SEQUENCE [LARGE SCALE GENOMIC DNA]</scope>
    <source>
        <strain evidence="2 3">IHI B618</strain>
    </source>
</reference>
<evidence type="ECO:0000256" key="1">
    <source>
        <dbReference type="SAM" id="MobiDB-lite"/>
    </source>
</evidence>
<feature type="compositionally biased region" description="Basic and acidic residues" evidence="1">
    <location>
        <begin position="236"/>
        <end position="249"/>
    </location>
</feature>
<feature type="compositionally biased region" description="Polar residues" evidence="1">
    <location>
        <begin position="135"/>
        <end position="156"/>
    </location>
</feature>
<dbReference type="EMBL" id="SDEE01001534">
    <property type="protein sequence ID" value="RXW11891.1"/>
    <property type="molecule type" value="Genomic_DNA"/>
</dbReference>
<organism evidence="2 3">
    <name type="scientific">Candolleomyces aberdarensis</name>
    <dbReference type="NCBI Taxonomy" id="2316362"/>
    <lineage>
        <taxon>Eukaryota</taxon>
        <taxon>Fungi</taxon>
        <taxon>Dikarya</taxon>
        <taxon>Basidiomycota</taxon>
        <taxon>Agaricomycotina</taxon>
        <taxon>Agaricomycetes</taxon>
        <taxon>Agaricomycetidae</taxon>
        <taxon>Agaricales</taxon>
        <taxon>Agaricineae</taxon>
        <taxon>Psathyrellaceae</taxon>
        <taxon>Candolleomyces</taxon>
    </lineage>
</organism>